<dbReference type="Gene3D" id="3.30.420.10">
    <property type="entry name" value="Ribonuclease H-like superfamily/Ribonuclease H"/>
    <property type="match status" value="1"/>
</dbReference>
<dbReference type="SUPFAM" id="SSF53098">
    <property type="entry name" value="Ribonuclease H-like"/>
    <property type="match status" value="1"/>
</dbReference>
<proteinExistence type="predicted"/>
<evidence type="ECO:0000313" key="2">
    <source>
        <dbReference type="EMBL" id="PKK57344.1"/>
    </source>
</evidence>
<reference evidence="2 3" key="1">
    <citation type="submission" date="2016-04" db="EMBL/GenBank/DDBJ databases">
        <title>Genome analyses suggest a sexual origin of heterokaryosis in a supposedly ancient asexual fungus.</title>
        <authorList>
            <person name="Ropars J."/>
            <person name="Sedzielewska K."/>
            <person name="Noel J."/>
            <person name="Charron P."/>
            <person name="Farinelli L."/>
            <person name="Marton T."/>
            <person name="Kruger M."/>
            <person name="Pelin A."/>
            <person name="Brachmann A."/>
            <person name="Corradi N."/>
        </authorList>
    </citation>
    <scope>NUCLEOTIDE SEQUENCE [LARGE SCALE GENOMIC DNA]</scope>
    <source>
        <strain evidence="2 3">C2</strain>
    </source>
</reference>
<evidence type="ECO:0000259" key="1">
    <source>
        <dbReference type="PROSITE" id="PS50879"/>
    </source>
</evidence>
<evidence type="ECO:0000313" key="3">
    <source>
        <dbReference type="Proteomes" id="UP000233469"/>
    </source>
</evidence>
<dbReference type="InterPro" id="IPR002156">
    <property type="entry name" value="RNaseH_domain"/>
</dbReference>
<dbReference type="InterPro" id="IPR036397">
    <property type="entry name" value="RNaseH_sf"/>
</dbReference>
<dbReference type="GO" id="GO:0003676">
    <property type="term" value="F:nucleic acid binding"/>
    <property type="evidence" value="ECO:0007669"/>
    <property type="project" value="InterPro"/>
</dbReference>
<organism evidence="2 3">
    <name type="scientific">Rhizophagus irregularis</name>
    <dbReference type="NCBI Taxonomy" id="588596"/>
    <lineage>
        <taxon>Eukaryota</taxon>
        <taxon>Fungi</taxon>
        <taxon>Fungi incertae sedis</taxon>
        <taxon>Mucoromycota</taxon>
        <taxon>Glomeromycotina</taxon>
        <taxon>Glomeromycetes</taxon>
        <taxon>Glomerales</taxon>
        <taxon>Glomeraceae</taxon>
        <taxon>Rhizophagus</taxon>
    </lineage>
</organism>
<dbReference type="InterPro" id="IPR012337">
    <property type="entry name" value="RNaseH-like_sf"/>
</dbReference>
<reference evidence="2 3" key="2">
    <citation type="submission" date="2017-10" db="EMBL/GenBank/DDBJ databases">
        <title>Extensive intraspecific genome diversity in a model arbuscular mycorrhizal fungus.</title>
        <authorList>
            <person name="Chen E.C.H."/>
            <person name="Morin E."/>
            <person name="Baudet D."/>
            <person name="Noel J."/>
            <person name="Ndikumana S."/>
            <person name="Charron P."/>
            <person name="St-Onge C."/>
            <person name="Giorgi J."/>
            <person name="Grigoriev I.V."/>
            <person name="Roux C."/>
            <person name="Martin F.M."/>
            <person name="Corradi N."/>
        </authorList>
    </citation>
    <scope>NUCLEOTIDE SEQUENCE [LARGE SCALE GENOMIC DNA]</scope>
    <source>
        <strain evidence="2 3">C2</strain>
    </source>
</reference>
<dbReference type="Pfam" id="PF00075">
    <property type="entry name" value="RNase_H"/>
    <property type="match status" value="1"/>
</dbReference>
<dbReference type="GO" id="GO:0004523">
    <property type="term" value="F:RNA-DNA hybrid ribonuclease activity"/>
    <property type="evidence" value="ECO:0007669"/>
    <property type="project" value="InterPro"/>
</dbReference>
<comment type="caution">
    <text evidence="2">The sequence shown here is derived from an EMBL/GenBank/DDBJ whole genome shotgun (WGS) entry which is preliminary data.</text>
</comment>
<name>A0A2N1M6T0_9GLOM</name>
<dbReference type="VEuPathDB" id="FungiDB:RhiirA1_405347"/>
<feature type="domain" description="RNase H type-1" evidence="1">
    <location>
        <begin position="3"/>
        <end position="153"/>
    </location>
</feature>
<protein>
    <recommendedName>
        <fullName evidence="1">RNase H type-1 domain-containing protein</fullName>
    </recommendedName>
</protein>
<dbReference type="AlphaFoldDB" id="A0A2N1M6T0"/>
<dbReference type="VEuPathDB" id="FungiDB:RhiirFUN_015512"/>
<dbReference type="PROSITE" id="PS50879">
    <property type="entry name" value="RNASE_H_1"/>
    <property type="match status" value="1"/>
</dbReference>
<sequence length="181" mass="20585">MAERIVVEYYTNGSLIPSIFTSIDKQDLNLVYTNMGAAFCINNESALLAQANLSLWSSSTYAELVVIFLVLLTSSLNAKIKIYIDSQSAIYMINNQYNKSGRKLLKQSNSLILLKIDILLQEKEIDLTLVKVKGHSEDNMNEIVDKLAKDTSNISCYFNNRFNYSNRTVKFFPVFKQISIE</sequence>
<dbReference type="EMBL" id="LLXL01004480">
    <property type="protein sequence ID" value="PKK57344.1"/>
    <property type="molecule type" value="Genomic_DNA"/>
</dbReference>
<dbReference type="Proteomes" id="UP000233469">
    <property type="component" value="Unassembled WGS sequence"/>
</dbReference>
<dbReference type="VEuPathDB" id="FungiDB:FUN_010934"/>
<accession>A0A2N1M6T0</accession>
<gene>
    <name evidence="2" type="ORF">RhiirC2_798197</name>
</gene>